<organism evidence="2 3">
    <name type="scientific">Adineta steineri</name>
    <dbReference type="NCBI Taxonomy" id="433720"/>
    <lineage>
        <taxon>Eukaryota</taxon>
        <taxon>Metazoa</taxon>
        <taxon>Spiralia</taxon>
        <taxon>Gnathifera</taxon>
        <taxon>Rotifera</taxon>
        <taxon>Eurotatoria</taxon>
        <taxon>Bdelloidea</taxon>
        <taxon>Adinetida</taxon>
        <taxon>Adinetidae</taxon>
        <taxon>Adineta</taxon>
    </lineage>
</organism>
<sequence>MRTPRNDLEKFIEFLEADFANTNQILQQIQYDHFNDLIHRNEYEKLESILIYDFTKELTFILNTLLFLSPSNYMKSFHLNKCPRLLDLPYGHIGLILSSDTLINDHYLKSLYDNIWSKHLNYRIDSLWLESCSFPIDKLLLNIDNDQNMKTNLYKKFFFLFKFK</sequence>
<evidence type="ECO:0000313" key="1">
    <source>
        <dbReference type="EMBL" id="CAF1413038.1"/>
    </source>
</evidence>
<evidence type="ECO:0000313" key="2">
    <source>
        <dbReference type="EMBL" id="CAF4218679.1"/>
    </source>
</evidence>
<reference evidence="2" key="1">
    <citation type="submission" date="2021-02" db="EMBL/GenBank/DDBJ databases">
        <authorList>
            <person name="Nowell W R."/>
        </authorList>
    </citation>
    <scope>NUCLEOTIDE SEQUENCE</scope>
</reference>
<dbReference type="AlphaFoldDB" id="A0A820CSA2"/>
<gene>
    <name evidence="2" type="ORF">OKA104_LOCUS41922</name>
    <name evidence="1" type="ORF">VCS650_LOCUS37236</name>
</gene>
<dbReference type="EMBL" id="CAJNON010000985">
    <property type="protein sequence ID" value="CAF1413038.1"/>
    <property type="molecule type" value="Genomic_DNA"/>
</dbReference>
<dbReference type="Proteomes" id="UP000663891">
    <property type="component" value="Unassembled WGS sequence"/>
</dbReference>
<dbReference type="Proteomes" id="UP000663881">
    <property type="component" value="Unassembled WGS sequence"/>
</dbReference>
<dbReference type="EMBL" id="CAJOAY010010249">
    <property type="protein sequence ID" value="CAF4218679.1"/>
    <property type="molecule type" value="Genomic_DNA"/>
</dbReference>
<dbReference type="OrthoDB" id="10383167at2759"/>
<accession>A0A820CSA2</accession>
<name>A0A820CSA2_9BILA</name>
<proteinExistence type="predicted"/>
<protein>
    <submittedName>
        <fullName evidence="2">Uncharacterized protein</fullName>
    </submittedName>
</protein>
<comment type="caution">
    <text evidence="2">The sequence shown here is derived from an EMBL/GenBank/DDBJ whole genome shotgun (WGS) entry which is preliminary data.</text>
</comment>
<evidence type="ECO:0000313" key="3">
    <source>
        <dbReference type="Proteomes" id="UP000663881"/>
    </source>
</evidence>